<feature type="region of interest" description="Disordered" evidence="1">
    <location>
        <begin position="499"/>
        <end position="547"/>
    </location>
</feature>
<dbReference type="GO" id="GO:0030427">
    <property type="term" value="C:site of polarized growth"/>
    <property type="evidence" value="ECO:0007669"/>
    <property type="project" value="TreeGrafter"/>
</dbReference>
<dbReference type="Proteomes" id="UP000075714">
    <property type="component" value="Unassembled WGS sequence"/>
</dbReference>
<dbReference type="InterPro" id="IPR025614">
    <property type="entry name" value="Cell_morpho_N"/>
</dbReference>
<dbReference type="Pfam" id="PF14228">
    <property type="entry name" value="MOR2-PAG1_mid"/>
    <property type="match status" value="6"/>
</dbReference>
<dbReference type="InterPro" id="IPR029473">
    <property type="entry name" value="MOR2-PAG1_mid"/>
</dbReference>
<proteinExistence type="predicted"/>
<organism evidence="4 5">
    <name type="scientific">Gonium pectorale</name>
    <name type="common">Green alga</name>
    <dbReference type="NCBI Taxonomy" id="33097"/>
    <lineage>
        <taxon>Eukaryota</taxon>
        <taxon>Viridiplantae</taxon>
        <taxon>Chlorophyta</taxon>
        <taxon>core chlorophytes</taxon>
        <taxon>Chlorophyceae</taxon>
        <taxon>CS clade</taxon>
        <taxon>Chlamydomonadales</taxon>
        <taxon>Volvocaceae</taxon>
        <taxon>Gonium</taxon>
    </lineage>
</organism>
<feature type="domain" description="Cell morphogenesis central region" evidence="3">
    <location>
        <begin position="1576"/>
        <end position="1747"/>
    </location>
</feature>
<evidence type="ECO:0000313" key="4">
    <source>
        <dbReference type="EMBL" id="KXZ50882.1"/>
    </source>
</evidence>
<dbReference type="GO" id="GO:0000902">
    <property type="term" value="P:cell morphogenesis"/>
    <property type="evidence" value="ECO:0007669"/>
    <property type="project" value="InterPro"/>
</dbReference>
<dbReference type="PANTHER" id="PTHR12295">
    <property type="entry name" value="FURRY-RELATED"/>
    <property type="match status" value="1"/>
</dbReference>
<feature type="region of interest" description="Disordered" evidence="1">
    <location>
        <begin position="1512"/>
        <end position="1557"/>
    </location>
</feature>
<feature type="domain" description="Cell morphogenesis central region" evidence="3">
    <location>
        <begin position="1321"/>
        <end position="1413"/>
    </location>
</feature>
<feature type="region of interest" description="Disordered" evidence="1">
    <location>
        <begin position="1744"/>
        <end position="1771"/>
    </location>
</feature>
<evidence type="ECO:0000259" key="2">
    <source>
        <dbReference type="Pfam" id="PF14222"/>
    </source>
</evidence>
<dbReference type="InterPro" id="IPR016024">
    <property type="entry name" value="ARM-type_fold"/>
</dbReference>
<sequence>MQSLPAAELLLKQFLKAGDDVLVKASPQEALPSLLGDPRFGRSLASLRLLVGHHLPLLVRQLEGWRAANHNALAAMPNKTDRDRNTVFSKRAAMEVVYLEAALVVLEAYEEEWLEKPEFVSYYEGLQKGCMGLLLMSDELLAPELLPLSRLMAGAAGRVLGAVSRRVALAHVVEPFLRSLAERVNAKKDPITGGKPNYDLLRSQIVRLAGGMRHVVLSFSSPEAVREAVSFLRRAHPLQHTAPVKKSQIHHALCDMLSCCLLPLVRSNAQQRAAEELGGQAMEDWYRAVMSMRADITSWMKQHAKHVNVGPVVGGRRAAGGRGPGDWTRDGYPLATTLLCLSSDQDFSDHSDGIADFMHKGLKVKENRSACVRCLVLLACSYLVRYGAHIIRSELYKWLDRVLKPVKELAKKGGMSMQEILDVIAPLSELSPEYAVQNLIVEFLTSDCTDCIMAGMRALQVGGRTPGMSRREDARNGDIVSDLTRMQALILTAPAAAAAPGSGVSTGAQHRRTQSAAAPGQGGGGSGYPSYGSSGGGGGGLHGSSSSSGLQALLRRTVTPSAGGISSLFPGGSSIGFATSSGSSSLLGMSMATAASASSLSSLGPSFSSASTAAFVAAAAAPPPGAFAAVTELLRRGVQPLELLGVGHLLMRVNAALGKLLTAWHPLYGSYMSYGAPDPNWRDRAPGLPLLLTLVRLLPFLKPETWTAARPLDVLPSYTCHAEGSMRAAALEALGGLLRGSPHLRNSLVCGLASWALTLPDDAVQAQREAQSLVRSMLAGWQSLLGERAGGEAAELTHGTAETLSLDVHRLEGGALVGLTSHDEGVRREALQILHNIRSLHQAILAAEPYDVPHSPQAGGQHGGTAGRSSASGGHGAGVSSVGRNVSNGGLASMPSSAASGAVGSGASGRDRTSAGHGPSGSRDSLDLEGPAGAGGLSDAVEPDLTYVVELLEEGGQGLLRAAYWDFGDWAELWREHRPVPPDVSFEDVLTARPGDDASRVRLVRCLLGLMGLVVRLCPLSAGVAGCELVWRCGRMMGRREPDGRLIVHPDFMESSKRDAWRYCSAAVCPIPQSLRDRVQDRIGKRQQYASVRDIVRLHLALATGGGVQTSSSAPPLPAVMQLSSMLSLGHLAPELYGLLLEELAPFSEEFMGARGAASSKSKTRAREETRRCVSHVLRILADRAPHEVLASQPLLRSRLLEWIRDTYSLVRPSPLSSEAFWELVQVAYCLSCVVRAVAVPLRQLLGQPLAGGVQGAGAAGAGGGGATALSRDSAGRVGVAGVEGSASLRKLLWELFAIWNEEGYILLRNLKSIVASVAPSDVAAALLQSEHSNYRRAVDMGISALLAKHKEPAEGLREDLTRASHYLNHSSRLAMAALMEGPVFDADTRRPAGHVLTWVDKMLAVPVEGAQVVPGPARRDVGFRALRSLLTHNPDLFEPCLNKAYDSNASIANGYFQVLVEVYSSSPVRVAPPVLLGLLLVKMVDAEQRVREDALAMLAVLSAREWGTQGAGAQGQAQADGAEQPRGAAGNGTGAASSVRSALASGDADAGPGGGGGSSAGAFPSCALDEAESLTVLGSLPDLYTSFQYQLACKLAREHPELSEAVCEEVVSRQLECEEGRVAQPVLTSLAPWVENLVISFPWRGNWSERLLKSLYYVTLRHGSALPAEMERLWTQLARRTRNINPCLDFLLQLGCDVALQTDLAAMHEYLSVAQRIVLYLARVSPAETLGYLAIELAKQQQEEEPPTADALPLANGGLRGGRPSAGAQAQPQPLPVLLFGGPLDCVVTGDERALSLHASYDSAASGSQGGSQAASHSELGHSSRHRPRSLEGAPTRSEASGSSRSEPNGGVGGGGGGGGSSLPPDASTAGARGGIGGARPADDSGPHAGGGAGGGDSRQSPSQPYHQLQAARALASSSSAGRPLLTRPELVLCCLSEVVYEHCPDPQHLPLLLHAAVLGADAEEALLAGQCSSLLAHLLTIRGRRLWRAEQYRLAGPAAVLAAGRPDGCLTPSAASLAALVSCLAEALAPLEPDLPAEWAQRAADWAQQCRGRSACCRSWQVLRALRPPLGPELVAGLVLSMEAALAAAGPPEAPGGAGSAGAEVAVEVIATTRALVCALPTGRLVLYPQLWWAALALLHDPRVAVYRAALGLLDACISSGGGSGGAGGGSAAGGGGAGGGSRGLGSAACSSGLRLSSAKVAAVLLAAAPGLSAGQLLAASHSAAGAEEEADPWVLGHQLLNVREGGAASGHFSIAVQQLLLRGLTHPLTVIPTLHLLAALADALESQAASLSARAGAPTNVGPAAGSLQLLCSPQLAAEPELQEAVLTELMAALARPLLPRYATVLLHHIHHLIASAGAGAGTAGSVGSAGAGAVAMAGVAPSAPRQVRAALLMLRSLLRVEGLALGPAGAALLANGRLAAAVVGLTSGPLGPLAMDTLAAALDVSQAAAALKTVVDTLGSSVRRRRHMKLLPFLGGSGAA</sequence>
<dbReference type="STRING" id="33097.A0A150GM84"/>
<feature type="domain" description="Cell morphogenesis protein N-terminal" evidence="2">
    <location>
        <begin position="147"/>
        <end position="447"/>
    </location>
</feature>
<dbReference type="GO" id="GO:0005938">
    <property type="term" value="C:cell cortex"/>
    <property type="evidence" value="ECO:0007669"/>
    <property type="project" value="TreeGrafter"/>
</dbReference>
<feature type="compositionally biased region" description="Polar residues" evidence="1">
    <location>
        <begin position="1839"/>
        <end position="1848"/>
    </location>
</feature>
<reference evidence="5" key="1">
    <citation type="journal article" date="2016" name="Nat. Commun.">
        <title>The Gonium pectorale genome demonstrates co-option of cell cycle regulation during the evolution of multicellularity.</title>
        <authorList>
            <person name="Hanschen E.R."/>
            <person name="Marriage T.N."/>
            <person name="Ferris P.J."/>
            <person name="Hamaji T."/>
            <person name="Toyoda A."/>
            <person name="Fujiyama A."/>
            <person name="Neme R."/>
            <person name="Noguchi H."/>
            <person name="Minakuchi Y."/>
            <person name="Suzuki M."/>
            <person name="Kawai-Toyooka H."/>
            <person name="Smith D.R."/>
            <person name="Sparks H."/>
            <person name="Anderson J."/>
            <person name="Bakaric R."/>
            <person name="Luria V."/>
            <person name="Karger A."/>
            <person name="Kirschner M.W."/>
            <person name="Durand P.M."/>
            <person name="Michod R.E."/>
            <person name="Nozaki H."/>
            <person name="Olson B.J."/>
        </authorList>
    </citation>
    <scope>NUCLEOTIDE SEQUENCE [LARGE SCALE GENOMIC DNA]</scope>
    <source>
        <strain evidence="5">NIES-2863</strain>
    </source>
</reference>
<protein>
    <submittedName>
        <fullName evidence="4">Uncharacterized protein</fullName>
    </submittedName>
</protein>
<feature type="region of interest" description="Disordered" evidence="1">
    <location>
        <begin position="851"/>
        <end position="939"/>
    </location>
</feature>
<feature type="compositionally biased region" description="Low complexity" evidence="1">
    <location>
        <begin position="1912"/>
        <end position="1922"/>
    </location>
</feature>
<name>A0A150GM84_GONPE</name>
<feature type="domain" description="Cell morphogenesis central region" evidence="3">
    <location>
        <begin position="1423"/>
        <end position="1520"/>
    </location>
</feature>
<dbReference type="Pfam" id="PF14222">
    <property type="entry name" value="MOR2-PAG1_N"/>
    <property type="match status" value="1"/>
</dbReference>
<feature type="compositionally biased region" description="Low complexity" evidence="1">
    <location>
        <begin position="1515"/>
        <end position="1529"/>
    </location>
</feature>
<keyword evidence="5" id="KW-1185">Reference proteome</keyword>
<gene>
    <name evidence="4" type="ORF">GPECTOR_14g131</name>
</gene>
<dbReference type="OrthoDB" id="6287725at2759"/>
<dbReference type="EMBL" id="LSYV01000015">
    <property type="protein sequence ID" value="KXZ50882.1"/>
    <property type="molecule type" value="Genomic_DNA"/>
</dbReference>
<feature type="compositionally biased region" description="Gly residues" evidence="1">
    <location>
        <begin position="1851"/>
        <end position="1862"/>
    </location>
</feature>
<feature type="domain" description="Cell morphogenesis central region" evidence="3">
    <location>
        <begin position="942"/>
        <end position="1241"/>
    </location>
</feature>
<dbReference type="InterPro" id="IPR039867">
    <property type="entry name" value="Furry/Tao3/Mor2"/>
</dbReference>
<dbReference type="PANTHER" id="PTHR12295:SF30">
    <property type="entry name" value="PROTEIN FURRY"/>
    <property type="match status" value="1"/>
</dbReference>
<accession>A0A150GM84</accession>
<evidence type="ECO:0000256" key="1">
    <source>
        <dbReference type="SAM" id="MobiDB-lite"/>
    </source>
</evidence>
<feature type="compositionally biased region" description="Low complexity" evidence="1">
    <location>
        <begin position="867"/>
        <end position="902"/>
    </location>
</feature>
<feature type="region of interest" description="Disordered" evidence="1">
    <location>
        <begin position="1804"/>
        <end position="1922"/>
    </location>
</feature>
<feature type="compositionally biased region" description="Low complexity" evidence="1">
    <location>
        <begin position="1542"/>
        <end position="1551"/>
    </location>
</feature>
<feature type="domain" description="Cell morphogenesis central region" evidence="3">
    <location>
        <begin position="2013"/>
        <end position="2093"/>
    </location>
</feature>
<feature type="compositionally biased region" description="Gly residues" evidence="1">
    <location>
        <begin position="1889"/>
        <end position="1898"/>
    </location>
</feature>
<evidence type="ECO:0000259" key="3">
    <source>
        <dbReference type="Pfam" id="PF14228"/>
    </source>
</evidence>
<feature type="compositionally biased region" description="Low complexity" evidence="1">
    <location>
        <begin position="1804"/>
        <end position="1817"/>
    </location>
</feature>
<comment type="caution">
    <text evidence="4">The sequence shown here is derived from an EMBL/GenBank/DDBJ whole genome shotgun (WGS) entry which is preliminary data.</text>
</comment>
<feature type="domain" description="Cell morphogenesis central region" evidence="3">
    <location>
        <begin position="1912"/>
        <end position="1988"/>
    </location>
</feature>
<dbReference type="SUPFAM" id="SSF48371">
    <property type="entry name" value="ARM repeat"/>
    <property type="match status" value="1"/>
</dbReference>
<feature type="compositionally biased region" description="Gly residues" evidence="1">
    <location>
        <begin position="520"/>
        <end position="542"/>
    </location>
</feature>
<evidence type="ECO:0000313" key="5">
    <source>
        <dbReference type="Proteomes" id="UP000075714"/>
    </source>
</evidence>